<dbReference type="PANTHER" id="PTHR37290">
    <property type="entry name" value="INNER MEMBRANE PROTEIN YIAA-RELATED"/>
    <property type="match status" value="1"/>
</dbReference>
<keyword evidence="1" id="KW-0472">Membrane</keyword>
<dbReference type="STRING" id="1850517.A8708_31815"/>
<reference evidence="3 4" key="1">
    <citation type="submission" date="2016-05" db="EMBL/GenBank/DDBJ databases">
        <title>Paenibacillus sp. 1ZS3-15 nov., isolated from the rhizosphere soil.</title>
        <authorList>
            <person name="Zhang X.X."/>
            <person name="Zhang J."/>
        </authorList>
    </citation>
    <scope>NUCLEOTIDE SEQUENCE [LARGE SCALE GENOMIC DNA]</scope>
    <source>
        <strain evidence="3 4">1ZS3-15</strain>
    </source>
</reference>
<feature type="transmembrane region" description="Helical" evidence="1">
    <location>
        <begin position="12"/>
        <end position="33"/>
    </location>
</feature>
<dbReference type="AlphaFoldDB" id="A0A198ARP6"/>
<comment type="caution">
    <text evidence="3">The sequence shown here is derived from an EMBL/GenBank/DDBJ whole genome shotgun (WGS) entry which is preliminary data.</text>
</comment>
<proteinExistence type="predicted"/>
<feature type="transmembrane region" description="Helical" evidence="1">
    <location>
        <begin position="78"/>
        <end position="101"/>
    </location>
</feature>
<dbReference type="GO" id="GO:0006974">
    <property type="term" value="P:DNA damage response"/>
    <property type="evidence" value="ECO:0007669"/>
    <property type="project" value="TreeGrafter"/>
</dbReference>
<dbReference type="Proteomes" id="UP000078454">
    <property type="component" value="Unassembled WGS sequence"/>
</dbReference>
<dbReference type="SUPFAM" id="SSF103473">
    <property type="entry name" value="MFS general substrate transporter"/>
    <property type="match status" value="1"/>
</dbReference>
<feature type="domain" description="YiaAB two helix" evidence="2">
    <location>
        <begin position="79"/>
        <end position="131"/>
    </location>
</feature>
<protein>
    <recommendedName>
        <fullName evidence="2">YiaAB two helix domain-containing protein</fullName>
    </recommendedName>
</protein>
<dbReference type="OrthoDB" id="3295178at2"/>
<dbReference type="PANTHER" id="PTHR37290:SF1">
    <property type="entry name" value="INNER MEMBRANE PROTEIN YIAA"/>
    <property type="match status" value="1"/>
</dbReference>
<feature type="transmembrane region" description="Helical" evidence="1">
    <location>
        <begin position="39"/>
        <end position="57"/>
    </location>
</feature>
<sequence length="153" mass="17286">MNQRKRNTTAFTFMAWASFIGAFVAMFIGIYTLEESLSVKGYFAVCALFLTMSAFVLQKVIRDNLEDGYESRKRNTSAFTFLAWSSFALALLGMFIGIINLEQLLSVKGYYAVTALFLTMSSFVLQKTVRDNNDEDALTPVQHVHASEFKVEE</sequence>
<gene>
    <name evidence="3" type="ORF">A8708_31815</name>
</gene>
<dbReference type="GO" id="GO:0005886">
    <property type="term" value="C:plasma membrane"/>
    <property type="evidence" value="ECO:0007669"/>
    <property type="project" value="TreeGrafter"/>
</dbReference>
<feature type="transmembrane region" description="Helical" evidence="1">
    <location>
        <begin position="107"/>
        <end position="125"/>
    </location>
</feature>
<feature type="domain" description="YiaAB two helix" evidence="2">
    <location>
        <begin position="11"/>
        <end position="63"/>
    </location>
</feature>
<evidence type="ECO:0000313" key="4">
    <source>
        <dbReference type="Proteomes" id="UP000078454"/>
    </source>
</evidence>
<dbReference type="InterPro" id="IPR036259">
    <property type="entry name" value="MFS_trans_sf"/>
</dbReference>
<evidence type="ECO:0000256" key="1">
    <source>
        <dbReference type="SAM" id="Phobius"/>
    </source>
</evidence>
<organism evidence="3 4">
    <name type="scientific">Paenibacillus oryzisoli</name>
    <dbReference type="NCBI Taxonomy" id="1850517"/>
    <lineage>
        <taxon>Bacteria</taxon>
        <taxon>Bacillati</taxon>
        <taxon>Bacillota</taxon>
        <taxon>Bacilli</taxon>
        <taxon>Bacillales</taxon>
        <taxon>Paenibacillaceae</taxon>
        <taxon>Paenibacillus</taxon>
    </lineage>
</organism>
<evidence type="ECO:0000259" key="2">
    <source>
        <dbReference type="Pfam" id="PF05360"/>
    </source>
</evidence>
<dbReference type="InterPro" id="IPR038972">
    <property type="entry name" value="YiaA-like"/>
</dbReference>
<keyword evidence="4" id="KW-1185">Reference proteome</keyword>
<evidence type="ECO:0000313" key="3">
    <source>
        <dbReference type="EMBL" id="OAS23656.1"/>
    </source>
</evidence>
<accession>A0A198ARP6</accession>
<dbReference type="Pfam" id="PF05360">
    <property type="entry name" value="YiaAB"/>
    <property type="match status" value="2"/>
</dbReference>
<dbReference type="EMBL" id="LYPB01000038">
    <property type="protein sequence ID" value="OAS23656.1"/>
    <property type="molecule type" value="Genomic_DNA"/>
</dbReference>
<name>A0A198ARP6_9BACL</name>
<keyword evidence="1" id="KW-0812">Transmembrane</keyword>
<dbReference type="Gene3D" id="1.20.1250.20">
    <property type="entry name" value="MFS general substrate transporter like domains"/>
    <property type="match status" value="1"/>
</dbReference>
<keyword evidence="1" id="KW-1133">Transmembrane helix</keyword>
<dbReference type="InterPro" id="IPR008024">
    <property type="entry name" value="YiaAB"/>
</dbReference>